<accession>A0A449BXW4</accession>
<organism evidence="5 6">
    <name type="scientific">Plasmodium vinckei vinckei</name>
    <dbReference type="NCBI Taxonomy" id="54757"/>
    <lineage>
        <taxon>Eukaryota</taxon>
        <taxon>Sar</taxon>
        <taxon>Alveolata</taxon>
        <taxon>Apicomplexa</taxon>
        <taxon>Aconoidasida</taxon>
        <taxon>Haemosporida</taxon>
        <taxon>Plasmodiidae</taxon>
        <taxon>Plasmodium</taxon>
        <taxon>Plasmodium (Vinckeia)</taxon>
    </lineage>
</organism>
<evidence type="ECO:0000256" key="1">
    <source>
        <dbReference type="SAM" id="MobiDB-lite"/>
    </source>
</evidence>
<dbReference type="AlphaFoldDB" id="A0A449BXW4"/>
<dbReference type="PANTHER" id="PTHR46434:SF1">
    <property type="entry name" value="GENETIC INTERACTOR OF PROHIBITINS 3, MITOCHONDRIAL"/>
    <property type="match status" value="1"/>
</dbReference>
<gene>
    <name evidence="5" type="ORF">PVVCY_1302430</name>
</gene>
<evidence type="ECO:0000256" key="2">
    <source>
        <dbReference type="SAM" id="Phobius"/>
    </source>
</evidence>
<feature type="transmembrane region" description="Helical" evidence="2">
    <location>
        <begin position="616"/>
        <end position="640"/>
    </location>
</feature>
<feature type="compositionally biased region" description="Basic and acidic residues" evidence="1">
    <location>
        <begin position="170"/>
        <end position="205"/>
    </location>
</feature>
<dbReference type="GO" id="GO:0005525">
    <property type="term" value="F:GTP binding"/>
    <property type="evidence" value="ECO:0007669"/>
    <property type="project" value="InterPro"/>
</dbReference>
<dbReference type="KEGG" id="pvv:PVVCY_1302430"/>
<evidence type="ECO:0000313" key="5">
    <source>
        <dbReference type="EMBL" id="VEV58306.1"/>
    </source>
</evidence>
<evidence type="ECO:0000313" key="6">
    <source>
        <dbReference type="Proteomes" id="UP000290582"/>
    </source>
</evidence>
<feature type="domain" description="NOA1/YqeH-like C-terminal" evidence="4">
    <location>
        <begin position="636"/>
        <end position="732"/>
    </location>
</feature>
<dbReference type="OrthoDB" id="1696305at2759"/>
<reference evidence="5 6" key="1">
    <citation type="submission" date="2019-01" db="EMBL/GenBank/DDBJ databases">
        <authorList>
            <person name="Ramaprasad A."/>
        </authorList>
    </citation>
    <scope>NUCLEOTIDE SEQUENCE [LARGE SCALE GENOMIC DNA]</scope>
</reference>
<dbReference type="RefSeq" id="XP_008622140.1">
    <property type="nucleotide sequence ID" value="XM_008623918.1"/>
</dbReference>
<feature type="region of interest" description="Disordered" evidence="1">
    <location>
        <begin position="170"/>
        <end position="209"/>
    </location>
</feature>
<proteinExistence type="predicted"/>
<dbReference type="InterPro" id="IPR048422">
    <property type="entry name" value="NOA1/YqeH-like_C"/>
</dbReference>
<dbReference type="Proteomes" id="UP000290582">
    <property type="component" value="Chromosome PVVCY_13"/>
</dbReference>
<dbReference type="GO" id="GO:0005739">
    <property type="term" value="C:mitochondrion"/>
    <property type="evidence" value="ECO:0007669"/>
    <property type="project" value="TreeGrafter"/>
</dbReference>
<keyword evidence="2" id="KW-0812">Transmembrane</keyword>
<keyword evidence="2" id="KW-1133">Transmembrane helix</keyword>
<dbReference type="PANTHER" id="PTHR46434">
    <property type="entry name" value="GENETIC INTERACTOR OF PROHIBITINS 3, MITOCHONDRIAL"/>
    <property type="match status" value="1"/>
</dbReference>
<dbReference type="Gene3D" id="3.40.50.300">
    <property type="entry name" value="P-loop containing nucleotide triphosphate hydrolases"/>
    <property type="match status" value="1"/>
</dbReference>
<dbReference type="InterPro" id="IPR050896">
    <property type="entry name" value="Mito_lipid_metab_GTPase"/>
</dbReference>
<sequence length="828" mass="97757">MLKILRRNICHNTKLYRIITNSPKNAFKAFYNRQYTNDNNNNNLKIEHDPFYTNPLRKLSCIGCGQFLQTIDEKKSGYIPFNVYEKYTNGRLKFYTKVKGEEVDCIPDGIKVDVNNFLNYRVKTKIILCKRCYRLQHYKISDTKCDVDVNRIENIIKCRTHLQEQIRLNQERKKNNKNENKNLDNDHTILGHIKEKDDDPNRDQNFENNLDGVKNEELLKSENTDNNEMIVERVEKKENDEKPKELPDCYSDISQGDKNSIANTNKCSIESLSFIKKKLHKNFIKTNQYSDKQENYDEISENNFENIKNHQCKEKEMHINEQIDSQTDNKKSICQNEDEINILENNTTEVKYYEDSSYNIDKRFINVYEKKDILKKRNEIKRLDAEKMNISSAKYVEADRNNIMNNLIKKMKKKSLVLYIIDITNIENTILPELYIGCKNKDINIIWLVNKIDCLPKSTNLDIIKIWFRNMIRQIKNTHINDLIFISALKCYNYNILEERMKTYIDIDKGIDIYIVGCVNVGKSSFLNSFLKFINYKHIGDIYSKRKKGGVTVSNIPYTTLNYNVFKLKKDVNIIDTIGIPTKYQYSSILYKDIDLNSIIINKKIQPFTYKLKDDYSIILGSLCYINLIYGNFALLTFYISNKVTIHMCRSEKIENFLEKKKCSFLYPPHVYSDFDLLKPFVKHTVKVLGKDYESIDDIVISDLCWFSITGRGIKIFEIYAPKNIKIYRRPSMINDGIKHTQVDIFKYKSYRGRTPKILKKKKKIIEQLDRQNPERRQDMKNLTLQKEQSQLENLHNFDDTNNANESSTATHSILADKDDMENIVHYL</sequence>
<protein>
    <submittedName>
        <fullName evidence="5">GTP-binding protein, putative</fullName>
    </submittedName>
</protein>
<dbReference type="EMBL" id="LR215069">
    <property type="protein sequence ID" value="VEV58306.1"/>
    <property type="molecule type" value="Genomic_DNA"/>
</dbReference>
<name>A0A449BXW4_PLAVN</name>
<dbReference type="SUPFAM" id="SSF52540">
    <property type="entry name" value="P-loop containing nucleoside triphosphate hydrolases"/>
    <property type="match status" value="1"/>
</dbReference>
<evidence type="ECO:0000259" key="3">
    <source>
        <dbReference type="Pfam" id="PF01926"/>
    </source>
</evidence>
<feature type="domain" description="G" evidence="3">
    <location>
        <begin position="513"/>
        <end position="582"/>
    </location>
</feature>
<dbReference type="Pfam" id="PF21516">
    <property type="entry name" value="YqeH-like_C"/>
    <property type="match status" value="1"/>
</dbReference>
<keyword evidence="2" id="KW-0472">Membrane</keyword>
<dbReference type="InterPro" id="IPR027417">
    <property type="entry name" value="P-loop_NTPase"/>
</dbReference>
<dbReference type="GeneID" id="19958436"/>
<evidence type="ECO:0000259" key="4">
    <source>
        <dbReference type="Pfam" id="PF21516"/>
    </source>
</evidence>
<dbReference type="InterPro" id="IPR006073">
    <property type="entry name" value="GTP-bd"/>
</dbReference>
<dbReference type="Pfam" id="PF01926">
    <property type="entry name" value="MMR_HSR1"/>
    <property type="match status" value="1"/>
</dbReference>